<name>A0A928ZZP0_LEPEC</name>
<organism evidence="1 2">
    <name type="scientific">Leptolyngbya cf. ectocarpi LEGE 11479</name>
    <dbReference type="NCBI Taxonomy" id="1828722"/>
    <lineage>
        <taxon>Bacteria</taxon>
        <taxon>Bacillati</taxon>
        <taxon>Cyanobacteriota</taxon>
        <taxon>Cyanophyceae</taxon>
        <taxon>Leptolyngbyales</taxon>
        <taxon>Leptolyngbyaceae</taxon>
        <taxon>Leptolyngbya group</taxon>
        <taxon>Leptolyngbya</taxon>
    </lineage>
</organism>
<protein>
    <submittedName>
        <fullName evidence="1">Uncharacterized protein</fullName>
    </submittedName>
</protein>
<dbReference type="Proteomes" id="UP000615026">
    <property type="component" value="Unassembled WGS sequence"/>
</dbReference>
<sequence length="46" mass="5056">MIDNEQRMAMTGTFTQGVMAMSLGGWSSDLAILARQTLLRKLLKLG</sequence>
<dbReference type="EMBL" id="JADEXP010000418">
    <property type="protein sequence ID" value="MBE9070361.1"/>
    <property type="molecule type" value="Genomic_DNA"/>
</dbReference>
<comment type="caution">
    <text evidence="1">The sequence shown here is derived from an EMBL/GenBank/DDBJ whole genome shotgun (WGS) entry which is preliminary data.</text>
</comment>
<gene>
    <name evidence="1" type="ORF">IQ260_27330</name>
</gene>
<evidence type="ECO:0000313" key="2">
    <source>
        <dbReference type="Proteomes" id="UP000615026"/>
    </source>
</evidence>
<keyword evidence="2" id="KW-1185">Reference proteome</keyword>
<proteinExistence type="predicted"/>
<evidence type="ECO:0000313" key="1">
    <source>
        <dbReference type="EMBL" id="MBE9070361.1"/>
    </source>
</evidence>
<dbReference type="AlphaFoldDB" id="A0A928ZZP0"/>
<accession>A0A928ZZP0</accession>
<dbReference type="RefSeq" id="WP_193996232.1">
    <property type="nucleotide sequence ID" value="NZ_JADEXP010000418.1"/>
</dbReference>
<reference evidence="1" key="1">
    <citation type="submission" date="2020-10" db="EMBL/GenBank/DDBJ databases">
        <authorList>
            <person name="Castelo-Branco R."/>
            <person name="Eusebio N."/>
            <person name="Adriana R."/>
            <person name="Vieira A."/>
            <person name="Brugerolle De Fraissinette N."/>
            <person name="Rezende De Castro R."/>
            <person name="Schneider M.P."/>
            <person name="Vasconcelos V."/>
            <person name="Leao P.N."/>
        </authorList>
    </citation>
    <scope>NUCLEOTIDE SEQUENCE</scope>
    <source>
        <strain evidence="1">LEGE 11479</strain>
    </source>
</reference>